<proteinExistence type="predicted"/>
<organism evidence="1 2">
    <name type="scientific">Rhodococcoides corynebacterioides</name>
    <dbReference type="NCBI Taxonomy" id="53972"/>
    <lineage>
        <taxon>Bacteria</taxon>
        <taxon>Bacillati</taxon>
        <taxon>Actinomycetota</taxon>
        <taxon>Actinomycetes</taxon>
        <taxon>Mycobacteriales</taxon>
        <taxon>Nocardiaceae</taxon>
        <taxon>Rhodococcoides</taxon>
    </lineage>
</organism>
<keyword evidence="2" id="KW-1185">Reference proteome</keyword>
<accession>A0ABS7P4I4</accession>
<sequence>MGSGFFDQFQPTDHRRLIMRIGRAGMFEYSMFFREAANRLAASFTGVPFDDTILIPWLYLHRHAAELTLKSAIVEATRLRRAGGDHDPSLSADETKDRLRKTLGHKLVPLLDELDDHLLALDLTVTDAKTRKALARLAQLDPAGESFRYAGTLSERDDRADFLALDAAMREMSDLLAATMDVLDHYADMQRDMAEFYYDYNADLAPDLADYMDL</sequence>
<dbReference type="Proteomes" id="UP000825228">
    <property type="component" value="Unassembled WGS sequence"/>
</dbReference>
<comment type="caution">
    <text evidence="1">The sequence shown here is derived from an EMBL/GenBank/DDBJ whole genome shotgun (WGS) entry which is preliminary data.</text>
</comment>
<evidence type="ECO:0000313" key="2">
    <source>
        <dbReference type="Proteomes" id="UP000825228"/>
    </source>
</evidence>
<gene>
    <name evidence="1" type="ORF">HQ603_09180</name>
</gene>
<dbReference type="RefSeq" id="WP_222684242.1">
    <property type="nucleotide sequence ID" value="NZ_JABUBT010000011.1"/>
</dbReference>
<reference evidence="1 2" key="1">
    <citation type="submission" date="2020-06" db="EMBL/GenBank/DDBJ databases">
        <title>Taxonomy, biology and ecology of Rhodococcus bacteria occurring in California pistachio and other woody hosts as revealed by genome sequence analyses.</title>
        <authorList>
            <person name="Gai Y."/>
            <person name="Riely B."/>
        </authorList>
    </citation>
    <scope>NUCLEOTIDE SEQUENCE [LARGE SCALE GENOMIC DNA]</scope>
    <source>
        <strain evidence="1 2">BP-281</strain>
    </source>
</reference>
<name>A0ABS7P4I4_9NOCA</name>
<dbReference type="EMBL" id="JABUBU010000005">
    <property type="protein sequence ID" value="MBY6366926.1"/>
    <property type="molecule type" value="Genomic_DNA"/>
</dbReference>
<protein>
    <submittedName>
        <fullName evidence="1">Uncharacterized protein</fullName>
    </submittedName>
</protein>
<evidence type="ECO:0000313" key="1">
    <source>
        <dbReference type="EMBL" id="MBY6366926.1"/>
    </source>
</evidence>